<reference evidence="1 2" key="1">
    <citation type="journal article" date="2022" name="DNA Res.">
        <title>Chromosomal-level genome assembly of the orchid tree Bauhinia variegata (Leguminosae; Cercidoideae) supports the allotetraploid origin hypothesis of Bauhinia.</title>
        <authorList>
            <person name="Zhong Y."/>
            <person name="Chen Y."/>
            <person name="Zheng D."/>
            <person name="Pang J."/>
            <person name="Liu Y."/>
            <person name="Luo S."/>
            <person name="Meng S."/>
            <person name="Qian L."/>
            <person name="Wei D."/>
            <person name="Dai S."/>
            <person name="Zhou R."/>
        </authorList>
    </citation>
    <scope>NUCLEOTIDE SEQUENCE [LARGE SCALE GENOMIC DNA]</scope>
    <source>
        <strain evidence="1">BV-YZ2020</strain>
    </source>
</reference>
<keyword evidence="2" id="KW-1185">Reference proteome</keyword>
<organism evidence="1 2">
    <name type="scientific">Bauhinia variegata</name>
    <name type="common">Purple orchid tree</name>
    <name type="synonym">Phanera variegata</name>
    <dbReference type="NCBI Taxonomy" id="167791"/>
    <lineage>
        <taxon>Eukaryota</taxon>
        <taxon>Viridiplantae</taxon>
        <taxon>Streptophyta</taxon>
        <taxon>Embryophyta</taxon>
        <taxon>Tracheophyta</taxon>
        <taxon>Spermatophyta</taxon>
        <taxon>Magnoliopsida</taxon>
        <taxon>eudicotyledons</taxon>
        <taxon>Gunneridae</taxon>
        <taxon>Pentapetalae</taxon>
        <taxon>rosids</taxon>
        <taxon>fabids</taxon>
        <taxon>Fabales</taxon>
        <taxon>Fabaceae</taxon>
        <taxon>Cercidoideae</taxon>
        <taxon>Cercideae</taxon>
        <taxon>Bauhiniinae</taxon>
        <taxon>Bauhinia</taxon>
    </lineage>
</organism>
<comment type="caution">
    <text evidence="1">The sequence shown here is derived from an EMBL/GenBank/DDBJ whole genome shotgun (WGS) entry which is preliminary data.</text>
</comment>
<accession>A0ACB9PTU9</accession>
<dbReference type="Proteomes" id="UP000828941">
    <property type="component" value="Chromosome 3"/>
</dbReference>
<evidence type="ECO:0000313" key="2">
    <source>
        <dbReference type="Proteomes" id="UP000828941"/>
    </source>
</evidence>
<name>A0ACB9PTU9_BAUVA</name>
<proteinExistence type="predicted"/>
<gene>
    <name evidence="1" type="ORF">L6164_005420</name>
</gene>
<sequence>MSASKFALYGTALFRAPRTLPKSPSFHFSKPFPLRPQRFHRCFSSVVVDIATADDTEIISSGNQQLHHPWPEWISFVDHLKSKGYLTESSPPPSSSVAEERDGIDDSTDGNSVYSNINLLKDACLSFGRQRYDVFKLLSMKDIQAVVEGGCPNLFRKTVNSAKRIRAHVHLDEGDVCGACNLRGSCDRAYVILKEPEAAARTVDIARILLFHALDPLVICGGEKSPGEKLLNHLQENF</sequence>
<evidence type="ECO:0000313" key="1">
    <source>
        <dbReference type="EMBL" id="KAI4351031.1"/>
    </source>
</evidence>
<dbReference type="EMBL" id="CM039428">
    <property type="protein sequence ID" value="KAI4351031.1"/>
    <property type="molecule type" value="Genomic_DNA"/>
</dbReference>
<protein>
    <submittedName>
        <fullName evidence="1">Uncharacterized protein</fullName>
    </submittedName>
</protein>